<sequence length="90" mass="9755">MILEPSSNHLPERGSQLTRSVSSGAVACRSEHQTVISRCRANPHSALAIRAKMCFPDLAVYINTNIHSLQICVPGLCSAKFFGKSASQAW</sequence>
<gene>
    <name evidence="1" type="ORF">PILCRDRAFT_533685</name>
</gene>
<dbReference type="HOGENOM" id="CLU_2441654_0_0_1"/>
<organism evidence="1 2">
    <name type="scientific">Piloderma croceum (strain F 1598)</name>
    <dbReference type="NCBI Taxonomy" id="765440"/>
    <lineage>
        <taxon>Eukaryota</taxon>
        <taxon>Fungi</taxon>
        <taxon>Dikarya</taxon>
        <taxon>Basidiomycota</taxon>
        <taxon>Agaricomycotina</taxon>
        <taxon>Agaricomycetes</taxon>
        <taxon>Agaricomycetidae</taxon>
        <taxon>Atheliales</taxon>
        <taxon>Atheliaceae</taxon>
        <taxon>Piloderma</taxon>
    </lineage>
</organism>
<evidence type="ECO:0000313" key="1">
    <source>
        <dbReference type="EMBL" id="KIM80475.1"/>
    </source>
</evidence>
<name>A0A0C3F715_PILCF</name>
<keyword evidence="2" id="KW-1185">Reference proteome</keyword>
<accession>A0A0C3F715</accession>
<dbReference type="EMBL" id="KN833004">
    <property type="protein sequence ID" value="KIM80475.1"/>
    <property type="molecule type" value="Genomic_DNA"/>
</dbReference>
<proteinExistence type="predicted"/>
<dbReference type="Proteomes" id="UP000054166">
    <property type="component" value="Unassembled WGS sequence"/>
</dbReference>
<protein>
    <submittedName>
        <fullName evidence="1">Uncharacterized protein</fullName>
    </submittedName>
</protein>
<dbReference type="AlphaFoldDB" id="A0A0C3F715"/>
<reference evidence="2" key="2">
    <citation type="submission" date="2015-01" db="EMBL/GenBank/DDBJ databases">
        <title>Evolutionary Origins and Diversification of the Mycorrhizal Mutualists.</title>
        <authorList>
            <consortium name="DOE Joint Genome Institute"/>
            <consortium name="Mycorrhizal Genomics Consortium"/>
            <person name="Kohler A."/>
            <person name="Kuo A."/>
            <person name="Nagy L.G."/>
            <person name="Floudas D."/>
            <person name="Copeland A."/>
            <person name="Barry K.W."/>
            <person name="Cichocki N."/>
            <person name="Veneault-Fourrey C."/>
            <person name="LaButti K."/>
            <person name="Lindquist E.A."/>
            <person name="Lipzen A."/>
            <person name="Lundell T."/>
            <person name="Morin E."/>
            <person name="Murat C."/>
            <person name="Riley R."/>
            <person name="Ohm R."/>
            <person name="Sun H."/>
            <person name="Tunlid A."/>
            <person name="Henrissat B."/>
            <person name="Grigoriev I.V."/>
            <person name="Hibbett D.S."/>
            <person name="Martin F."/>
        </authorList>
    </citation>
    <scope>NUCLEOTIDE SEQUENCE [LARGE SCALE GENOMIC DNA]</scope>
    <source>
        <strain evidence="2">F 1598</strain>
    </source>
</reference>
<evidence type="ECO:0000313" key="2">
    <source>
        <dbReference type="Proteomes" id="UP000054166"/>
    </source>
</evidence>
<dbReference type="InParanoid" id="A0A0C3F715"/>
<reference evidence="1 2" key="1">
    <citation type="submission" date="2014-04" db="EMBL/GenBank/DDBJ databases">
        <authorList>
            <consortium name="DOE Joint Genome Institute"/>
            <person name="Kuo A."/>
            <person name="Tarkka M."/>
            <person name="Buscot F."/>
            <person name="Kohler A."/>
            <person name="Nagy L.G."/>
            <person name="Floudas D."/>
            <person name="Copeland A."/>
            <person name="Barry K.W."/>
            <person name="Cichocki N."/>
            <person name="Veneault-Fourrey C."/>
            <person name="LaButti K."/>
            <person name="Lindquist E.A."/>
            <person name="Lipzen A."/>
            <person name="Lundell T."/>
            <person name="Morin E."/>
            <person name="Murat C."/>
            <person name="Sun H."/>
            <person name="Tunlid A."/>
            <person name="Henrissat B."/>
            <person name="Grigoriev I.V."/>
            <person name="Hibbett D.S."/>
            <person name="Martin F."/>
            <person name="Nordberg H.P."/>
            <person name="Cantor M.N."/>
            <person name="Hua S.X."/>
        </authorList>
    </citation>
    <scope>NUCLEOTIDE SEQUENCE [LARGE SCALE GENOMIC DNA]</scope>
    <source>
        <strain evidence="1 2">F 1598</strain>
    </source>
</reference>